<evidence type="ECO:0000313" key="1">
    <source>
        <dbReference type="EMBL" id="KAK9150666.1"/>
    </source>
</evidence>
<evidence type="ECO:0000313" key="2">
    <source>
        <dbReference type="Proteomes" id="UP001420932"/>
    </source>
</evidence>
<name>A0AAP0KDI7_9MAGN</name>
<reference evidence="1 2" key="1">
    <citation type="submission" date="2024-01" db="EMBL/GenBank/DDBJ databases">
        <title>Genome assemblies of Stephania.</title>
        <authorList>
            <person name="Yang L."/>
        </authorList>
    </citation>
    <scope>NUCLEOTIDE SEQUENCE [LARGE SCALE GENOMIC DNA]</scope>
    <source>
        <strain evidence="1">YNDBR</strain>
        <tissue evidence="1">Leaf</tissue>
    </source>
</reference>
<dbReference type="Proteomes" id="UP001420932">
    <property type="component" value="Unassembled WGS sequence"/>
</dbReference>
<sequence>MVARVYTEIYIVGPIGKLFLRSCTLELGNILNLKSWWIRTHTRCNVQYQIFHTCLGRRSLGTSQRDCVTVTELLRRDRSLARENFRHSDLSLIVALPKNSDNGRCDSYTPMIDIFDEAGIASSMKYVFQHMQELTLEVDVVTYIHLALLHWFSKNGNFEEMRINEFSYLNCIDEISF</sequence>
<keyword evidence="2" id="KW-1185">Reference proteome</keyword>
<protein>
    <submittedName>
        <fullName evidence="1">Uncharacterized protein</fullName>
    </submittedName>
</protein>
<organism evidence="1 2">
    <name type="scientific">Stephania yunnanensis</name>
    <dbReference type="NCBI Taxonomy" id="152371"/>
    <lineage>
        <taxon>Eukaryota</taxon>
        <taxon>Viridiplantae</taxon>
        <taxon>Streptophyta</taxon>
        <taxon>Embryophyta</taxon>
        <taxon>Tracheophyta</taxon>
        <taxon>Spermatophyta</taxon>
        <taxon>Magnoliopsida</taxon>
        <taxon>Ranunculales</taxon>
        <taxon>Menispermaceae</taxon>
        <taxon>Menispermoideae</taxon>
        <taxon>Cissampelideae</taxon>
        <taxon>Stephania</taxon>
    </lineage>
</organism>
<accession>A0AAP0KDI7</accession>
<dbReference type="AlphaFoldDB" id="A0AAP0KDI7"/>
<dbReference type="EMBL" id="JBBNAF010000004">
    <property type="protein sequence ID" value="KAK9150666.1"/>
    <property type="molecule type" value="Genomic_DNA"/>
</dbReference>
<comment type="caution">
    <text evidence="1">The sequence shown here is derived from an EMBL/GenBank/DDBJ whole genome shotgun (WGS) entry which is preliminary data.</text>
</comment>
<proteinExistence type="predicted"/>
<gene>
    <name evidence="1" type="ORF">Syun_008975</name>
</gene>